<name>A6DFC2_9BACT</name>
<dbReference type="Gene3D" id="3.30.470.10">
    <property type="match status" value="1"/>
</dbReference>
<dbReference type="GO" id="GO:0046820">
    <property type="term" value="F:4-amino-4-deoxychorismate synthase activity"/>
    <property type="evidence" value="ECO:0007669"/>
    <property type="project" value="TreeGrafter"/>
</dbReference>
<evidence type="ECO:0000256" key="1">
    <source>
        <dbReference type="SAM" id="MobiDB-lite"/>
    </source>
</evidence>
<reference evidence="3 4" key="1">
    <citation type="journal article" date="2010" name="J. Bacteriol.">
        <title>Genome sequence of Lentisphaera araneosa HTCC2155T, the type species of the order Lentisphaerales in the phylum Lentisphaerae.</title>
        <authorList>
            <person name="Thrash J.C."/>
            <person name="Cho J.C."/>
            <person name="Vergin K.L."/>
            <person name="Morris R.M."/>
            <person name="Giovannoni S.J."/>
        </authorList>
    </citation>
    <scope>NUCLEOTIDE SEQUENCE [LARGE SCALE GENOMIC DNA]</scope>
    <source>
        <strain evidence="3 4">HTCC2155</strain>
    </source>
</reference>
<proteinExistence type="predicted"/>
<dbReference type="AlphaFoldDB" id="A6DFC2"/>
<dbReference type="NCBIfam" id="TIGR00553">
    <property type="entry name" value="pabB"/>
    <property type="match status" value="1"/>
</dbReference>
<dbReference type="InterPro" id="IPR043131">
    <property type="entry name" value="BCAT-like_N"/>
</dbReference>
<feature type="domain" description="Chorismate-utilising enzyme C-terminal" evidence="2">
    <location>
        <begin position="106"/>
        <end position="357"/>
    </location>
</feature>
<dbReference type="InterPro" id="IPR015890">
    <property type="entry name" value="Chorismate_C"/>
</dbReference>
<dbReference type="InterPro" id="IPR036038">
    <property type="entry name" value="Aminotransferase-like"/>
</dbReference>
<dbReference type="PANTHER" id="PTHR11236">
    <property type="entry name" value="AMINOBENZOATE/ANTHRANILATE SYNTHASE"/>
    <property type="match status" value="1"/>
</dbReference>
<dbReference type="SUPFAM" id="SSF56322">
    <property type="entry name" value="ADC synthase"/>
    <property type="match status" value="1"/>
</dbReference>
<dbReference type="Gene3D" id="3.60.120.10">
    <property type="entry name" value="Anthranilate synthase"/>
    <property type="match status" value="1"/>
</dbReference>
<dbReference type="InterPro" id="IPR005802">
    <property type="entry name" value="ADC_synth_comp_1"/>
</dbReference>
<comment type="caution">
    <text evidence="3">The sequence shown here is derived from an EMBL/GenBank/DDBJ whole genome shotgun (WGS) entry which is preliminary data.</text>
</comment>
<evidence type="ECO:0000313" key="3">
    <source>
        <dbReference type="EMBL" id="EDM29502.1"/>
    </source>
</evidence>
<keyword evidence="4" id="KW-1185">Reference proteome</keyword>
<dbReference type="GO" id="GO:0000162">
    <property type="term" value="P:L-tryptophan biosynthetic process"/>
    <property type="evidence" value="ECO:0007669"/>
    <property type="project" value="TreeGrafter"/>
</dbReference>
<dbReference type="Pfam" id="PF01063">
    <property type="entry name" value="Aminotran_4"/>
    <property type="match status" value="1"/>
</dbReference>
<accession>A6DFC2</accession>
<dbReference type="RefSeq" id="WP_007276624.1">
    <property type="nucleotide sequence ID" value="NZ_ABCK01000001.1"/>
</dbReference>
<dbReference type="InterPro" id="IPR043132">
    <property type="entry name" value="BCAT-like_C"/>
</dbReference>
<gene>
    <name evidence="3" type="ORF">LNTAR_17168</name>
</gene>
<dbReference type="PANTHER" id="PTHR11236:SF50">
    <property type="entry name" value="AMINODEOXYCHORISMATE SYNTHASE COMPONENT 1"/>
    <property type="match status" value="1"/>
</dbReference>
<evidence type="ECO:0000259" key="2">
    <source>
        <dbReference type="Pfam" id="PF00425"/>
    </source>
</evidence>
<dbReference type="EMBL" id="ABCK01000001">
    <property type="protein sequence ID" value="EDM29502.1"/>
    <property type="molecule type" value="Genomic_DNA"/>
</dbReference>
<dbReference type="InterPro" id="IPR001544">
    <property type="entry name" value="Aminotrans_IV"/>
</dbReference>
<dbReference type="Pfam" id="PF00425">
    <property type="entry name" value="Chorismate_bind"/>
    <property type="match status" value="1"/>
</dbReference>
<organism evidence="3 4">
    <name type="scientific">Lentisphaera araneosa HTCC2155</name>
    <dbReference type="NCBI Taxonomy" id="313628"/>
    <lineage>
        <taxon>Bacteria</taxon>
        <taxon>Pseudomonadati</taxon>
        <taxon>Lentisphaerota</taxon>
        <taxon>Lentisphaeria</taxon>
        <taxon>Lentisphaerales</taxon>
        <taxon>Lentisphaeraceae</taxon>
        <taxon>Lentisphaera</taxon>
    </lineage>
</organism>
<sequence length="581" mass="66514">MTKAYFLNEGKLFYSDQIRETHSCTRSEDIEDFISQLEGNSHNGFHTLGFLSYEASIAFDEKHRIIENDKLPLAMALTFDSIKQLEEIPTPNEQLNKVSVAPSIDKAEYCDSIEKSLNYITNGDIYQVNYTFRCELELNNSPEQFFLHLIKNHPVPYAAYIETDDFQIISLSPELFLSRRGNTLKTKPMKGTSKRAGRWDQDEKRRKDLSQCPKGRAENIMIVDLMRNDLSRICQNVRTKDLFQVTRYPSLHQMTGTVEGQLNPALSLYNILDATYPPGSITGAPKIRAMEIIEELESSPRGIYTGSIFHLQPNGDFDFNVCIRTIECHKDKTLLGIGSGIVADSGSGPEWDECLLKSSFLNFPPPPNEVFTSFLWSRKGNFNHLEKHLKRLDHSCQWLLRPFNVDHCRSELSKLETQLTANKTNYAKIRVSININGDLTITQQKLEQPFWQDLRVAIYKEDSINSKNPYIYHKTDRRDIYNKAYKFAQEYDYDEVIILNKKGQVCEGSISALMIIDHAGQKVIPKLKSGILPSITRQVLTENEDVIEKTLSLKDLKNAQSVFLGNSVRNWGQVKSIENLT</sequence>
<feature type="region of interest" description="Disordered" evidence="1">
    <location>
        <begin position="186"/>
        <end position="210"/>
    </location>
</feature>
<dbReference type="Gene3D" id="3.20.10.10">
    <property type="entry name" value="D-amino Acid Aminotransferase, subunit A, domain 2"/>
    <property type="match status" value="1"/>
</dbReference>
<dbReference type="PRINTS" id="PR00095">
    <property type="entry name" value="ANTSNTHASEI"/>
</dbReference>
<evidence type="ECO:0000313" key="4">
    <source>
        <dbReference type="Proteomes" id="UP000004947"/>
    </source>
</evidence>
<dbReference type="Proteomes" id="UP000004947">
    <property type="component" value="Unassembled WGS sequence"/>
</dbReference>
<feature type="compositionally biased region" description="Basic and acidic residues" evidence="1">
    <location>
        <begin position="197"/>
        <end position="209"/>
    </location>
</feature>
<dbReference type="eggNOG" id="COG0147">
    <property type="taxonomic scope" value="Bacteria"/>
</dbReference>
<protein>
    <submittedName>
        <fullName evidence="3">Para-aminobenzoate synthetase, putative</fullName>
    </submittedName>
</protein>
<dbReference type="SUPFAM" id="SSF56752">
    <property type="entry name" value="D-aminoacid aminotransferase-like PLP-dependent enzymes"/>
    <property type="match status" value="1"/>
</dbReference>
<dbReference type="STRING" id="313628.LNTAR_17168"/>
<dbReference type="OrthoDB" id="9803598at2"/>
<dbReference type="InterPro" id="IPR019999">
    <property type="entry name" value="Anth_synth_I-like"/>
</dbReference>
<dbReference type="InterPro" id="IPR005801">
    <property type="entry name" value="ADC_synthase"/>
</dbReference>
<dbReference type="GO" id="GO:0009396">
    <property type="term" value="P:folic acid-containing compound biosynthetic process"/>
    <property type="evidence" value="ECO:0007669"/>
    <property type="project" value="InterPro"/>
</dbReference>